<evidence type="ECO:0000256" key="1">
    <source>
        <dbReference type="SAM" id="MobiDB-lite"/>
    </source>
</evidence>
<sequence>MPEGKGRPKELFSTGFLASQLDSISLFWYTFVFSDLWPREIIKSNQTNFETLEPAIVSLIERRRGRAAIHREHRGGTGYRRTPPQKRQPDAESRGSSTPTQQPPPESSCPWSPLASPQPRCGVAE</sequence>
<feature type="compositionally biased region" description="Basic residues" evidence="1">
    <location>
        <begin position="63"/>
        <end position="73"/>
    </location>
</feature>
<evidence type="ECO:0000313" key="2">
    <source>
        <dbReference type="EMBL" id="MED6171301.1"/>
    </source>
</evidence>
<dbReference type="EMBL" id="JASCZI010151244">
    <property type="protein sequence ID" value="MED6171301.1"/>
    <property type="molecule type" value="Genomic_DNA"/>
</dbReference>
<comment type="caution">
    <text evidence="2">The sequence shown here is derived from an EMBL/GenBank/DDBJ whole genome shotgun (WGS) entry which is preliminary data.</text>
</comment>
<name>A0ABU6VCI9_9FABA</name>
<reference evidence="2 3" key="1">
    <citation type="journal article" date="2023" name="Plants (Basel)">
        <title>Bridging the Gap: Combining Genomics and Transcriptomics Approaches to Understand Stylosanthes scabra, an Orphan Legume from the Brazilian Caatinga.</title>
        <authorList>
            <person name="Ferreira-Neto J.R.C."/>
            <person name="da Silva M.D."/>
            <person name="Binneck E."/>
            <person name="de Melo N.F."/>
            <person name="da Silva R.H."/>
            <person name="de Melo A.L.T.M."/>
            <person name="Pandolfi V."/>
            <person name="Bustamante F.O."/>
            <person name="Brasileiro-Vidal A.C."/>
            <person name="Benko-Iseppon A.M."/>
        </authorList>
    </citation>
    <scope>NUCLEOTIDE SEQUENCE [LARGE SCALE GENOMIC DNA]</scope>
    <source>
        <tissue evidence="2">Leaves</tissue>
    </source>
</reference>
<accession>A0ABU6VCI9</accession>
<evidence type="ECO:0000313" key="3">
    <source>
        <dbReference type="Proteomes" id="UP001341840"/>
    </source>
</evidence>
<keyword evidence="3" id="KW-1185">Reference proteome</keyword>
<proteinExistence type="predicted"/>
<gene>
    <name evidence="2" type="ORF">PIB30_039566</name>
</gene>
<protein>
    <submittedName>
        <fullName evidence="2">Uncharacterized protein</fullName>
    </submittedName>
</protein>
<feature type="region of interest" description="Disordered" evidence="1">
    <location>
        <begin position="63"/>
        <end position="125"/>
    </location>
</feature>
<organism evidence="2 3">
    <name type="scientific">Stylosanthes scabra</name>
    <dbReference type="NCBI Taxonomy" id="79078"/>
    <lineage>
        <taxon>Eukaryota</taxon>
        <taxon>Viridiplantae</taxon>
        <taxon>Streptophyta</taxon>
        <taxon>Embryophyta</taxon>
        <taxon>Tracheophyta</taxon>
        <taxon>Spermatophyta</taxon>
        <taxon>Magnoliopsida</taxon>
        <taxon>eudicotyledons</taxon>
        <taxon>Gunneridae</taxon>
        <taxon>Pentapetalae</taxon>
        <taxon>rosids</taxon>
        <taxon>fabids</taxon>
        <taxon>Fabales</taxon>
        <taxon>Fabaceae</taxon>
        <taxon>Papilionoideae</taxon>
        <taxon>50 kb inversion clade</taxon>
        <taxon>dalbergioids sensu lato</taxon>
        <taxon>Dalbergieae</taxon>
        <taxon>Pterocarpus clade</taxon>
        <taxon>Stylosanthes</taxon>
    </lineage>
</organism>
<dbReference type="Proteomes" id="UP001341840">
    <property type="component" value="Unassembled WGS sequence"/>
</dbReference>